<name>A0A4U5MGH3_STECR</name>
<dbReference type="Proteomes" id="UP000298663">
    <property type="component" value="Unassembled WGS sequence"/>
</dbReference>
<organism evidence="2 3">
    <name type="scientific">Steinernema carpocapsae</name>
    <name type="common">Entomopathogenic nematode</name>
    <dbReference type="NCBI Taxonomy" id="34508"/>
    <lineage>
        <taxon>Eukaryota</taxon>
        <taxon>Metazoa</taxon>
        <taxon>Ecdysozoa</taxon>
        <taxon>Nematoda</taxon>
        <taxon>Chromadorea</taxon>
        <taxon>Rhabditida</taxon>
        <taxon>Tylenchina</taxon>
        <taxon>Panagrolaimomorpha</taxon>
        <taxon>Strongyloidoidea</taxon>
        <taxon>Steinernematidae</taxon>
        <taxon>Steinernema</taxon>
    </lineage>
</organism>
<comment type="caution">
    <text evidence="2">The sequence shown here is derived from an EMBL/GenBank/DDBJ whole genome shotgun (WGS) entry which is preliminary data.</text>
</comment>
<feature type="compositionally biased region" description="Basic and acidic residues" evidence="1">
    <location>
        <begin position="58"/>
        <end position="71"/>
    </location>
</feature>
<reference evidence="2 3" key="1">
    <citation type="journal article" date="2015" name="Genome Biol.">
        <title>Comparative genomics of Steinernema reveals deeply conserved gene regulatory networks.</title>
        <authorList>
            <person name="Dillman A.R."/>
            <person name="Macchietto M."/>
            <person name="Porter C.F."/>
            <person name="Rogers A."/>
            <person name="Williams B."/>
            <person name="Antoshechkin I."/>
            <person name="Lee M.M."/>
            <person name="Goodwin Z."/>
            <person name="Lu X."/>
            <person name="Lewis E.E."/>
            <person name="Goodrich-Blair H."/>
            <person name="Stock S.P."/>
            <person name="Adams B.J."/>
            <person name="Sternberg P.W."/>
            <person name="Mortazavi A."/>
        </authorList>
    </citation>
    <scope>NUCLEOTIDE SEQUENCE [LARGE SCALE GENOMIC DNA]</scope>
    <source>
        <strain evidence="2 3">ALL</strain>
    </source>
</reference>
<evidence type="ECO:0000256" key="1">
    <source>
        <dbReference type="SAM" id="MobiDB-lite"/>
    </source>
</evidence>
<dbReference type="EMBL" id="AZBU02000008">
    <property type="protein sequence ID" value="TKR68351.1"/>
    <property type="molecule type" value="Genomic_DNA"/>
</dbReference>
<dbReference type="AlphaFoldDB" id="A0A4U5MGH3"/>
<evidence type="ECO:0000313" key="2">
    <source>
        <dbReference type="EMBL" id="TKR68351.1"/>
    </source>
</evidence>
<gene>
    <name evidence="2" type="ORF">L596_024345</name>
</gene>
<protein>
    <submittedName>
        <fullName evidence="2">Uncharacterized protein</fullName>
    </submittedName>
</protein>
<proteinExistence type="predicted"/>
<evidence type="ECO:0000313" key="3">
    <source>
        <dbReference type="Proteomes" id="UP000298663"/>
    </source>
</evidence>
<feature type="compositionally biased region" description="Polar residues" evidence="1">
    <location>
        <begin position="78"/>
        <end position="88"/>
    </location>
</feature>
<keyword evidence="3" id="KW-1185">Reference proteome</keyword>
<feature type="region of interest" description="Disordered" evidence="1">
    <location>
        <begin position="35"/>
        <end position="103"/>
    </location>
</feature>
<sequence>MIAQQIVDVPKYIKSHKEKILKNRALEKAAATAAAAGQRAEAGGEPGPSRLKIVAPKVESEKTNRAEDEPKPGPSGLGFSSETSTAPANGNCCGDPVEPASTPIKAAEASAVASSNAP</sequence>
<reference evidence="2 3" key="2">
    <citation type="journal article" date="2019" name="G3 (Bethesda)">
        <title>Hybrid Assembly of the Genome of the Entomopathogenic Nematode Steinernema carpocapsae Identifies the X-Chromosome.</title>
        <authorList>
            <person name="Serra L."/>
            <person name="Macchietto M."/>
            <person name="Macias-Munoz A."/>
            <person name="McGill C.J."/>
            <person name="Rodriguez I.M."/>
            <person name="Rodriguez B."/>
            <person name="Murad R."/>
            <person name="Mortazavi A."/>
        </authorList>
    </citation>
    <scope>NUCLEOTIDE SEQUENCE [LARGE SCALE GENOMIC DNA]</scope>
    <source>
        <strain evidence="2 3">ALL</strain>
    </source>
</reference>
<accession>A0A4U5MGH3</accession>